<gene>
    <name evidence="3" type="ordered locus">VC0395_A2292</name>
</gene>
<dbReference type="InterPro" id="IPR051910">
    <property type="entry name" value="ComF/GntX_DNA_util-trans"/>
</dbReference>
<proteinExistence type="inferred from homology"/>
<organism evidence="3 4">
    <name type="scientific">Vibrio cholerae serotype O1 (strain ATCC 39541 / Classical Ogawa 395 / O395)</name>
    <dbReference type="NCBI Taxonomy" id="345073"/>
    <lineage>
        <taxon>Bacteria</taxon>
        <taxon>Pseudomonadati</taxon>
        <taxon>Pseudomonadota</taxon>
        <taxon>Gammaproteobacteria</taxon>
        <taxon>Vibrionales</taxon>
        <taxon>Vibrionaceae</taxon>
        <taxon>Vibrio</taxon>
    </lineage>
</organism>
<dbReference type="KEGG" id="vco:VC0395_A2292"/>
<dbReference type="EMBL" id="CP000627">
    <property type="protein sequence ID" value="ABQ22012.1"/>
    <property type="molecule type" value="Genomic_DNA"/>
</dbReference>
<dbReference type="KEGG" id="vcr:VC395_2831"/>
<dbReference type="Gene3D" id="3.40.50.2020">
    <property type="match status" value="1"/>
</dbReference>
<evidence type="ECO:0000256" key="1">
    <source>
        <dbReference type="ARBA" id="ARBA00008007"/>
    </source>
</evidence>
<dbReference type="PATRIC" id="fig|345073.21.peg.2730"/>
<dbReference type="RefSeq" id="WP_001884047.1">
    <property type="nucleotide sequence ID" value="NC_009457.1"/>
</dbReference>
<dbReference type="InterPro" id="IPR000836">
    <property type="entry name" value="PRTase_dom"/>
</dbReference>
<evidence type="ECO:0000313" key="3">
    <source>
        <dbReference type="EMBL" id="ABQ22012.1"/>
    </source>
</evidence>
<dbReference type="Pfam" id="PF00156">
    <property type="entry name" value="Pribosyltran"/>
    <property type="match status" value="1"/>
</dbReference>
<evidence type="ECO:0000313" key="4">
    <source>
        <dbReference type="Proteomes" id="UP000000249"/>
    </source>
</evidence>
<dbReference type="InterPro" id="IPR029057">
    <property type="entry name" value="PRTase-like"/>
</dbReference>
<dbReference type="eggNOG" id="COG1040">
    <property type="taxonomic scope" value="Bacteria"/>
</dbReference>
<name>A0A0H3AN97_VIBC3</name>
<dbReference type="AlphaFoldDB" id="A0A0H3AN97"/>
<sequence length="286" mass="32545">MPQPCTNTRSCPCPLTCQYNAMVTVSPSISIFIHSANWQDEAHYPDSWLAMLTHWLRKTTAPLLTPECHLCRLALDTNSPFGVCSACQAWLEHGYRCARCGLPTLTPVDQCGQCLGQPPPWRKLMCVGDYRFPLSDAVHQLKYQRQFWQAPRLAKLLATQINEPAPLLCSVPLHWRRRWQRGFNQSDLLARELANMLNVEYDHQLFARRRATPHQQGLSKAQRIHNLRDAFVLNHPPNQPHVAIVDDVVTTGSTIRHLCDLLLDVGVQSIDIYCICRTPEPKDSHG</sequence>
<evidence type="ECO:0000259" key="2">
    <source>
        <dbReference type="Pfam" id="PF00156"/>
    </source>
</evidence>
<dbReference type="SUPFAM" id="SSF53271">
    <property type="entry name" value="PRTase-like"/>
    <property type="match status" value="1"/>
</dbReference>
<feature type="domain" description="Phosphoribosyltransferase" evidence="2">
    <location>
        <begin position="189"/>
        <end position="282"/>
    </location>
</feature>
<dbReference type="Proteomes" id="UP000000249">
    <property type="component" value="Chromosome 1"/>
</dbReference>
<comment type="similarity">
    <text evidence="1">Belongs to the ComF/GntX family.</text>
</comment>
<dbReference type="PANTHER" id="PTHR47505:SF1">
    <property type="entry name" value="DNA UTILIZATION PROTEIN YHGH"/>
    <property type="match status" value="1"/>
</dbReference>
<dbReference type="CDD" id="cd06223">
    <property type="entry name" value="PRTases_typeI"/>
    <property type="match status" value="1"/>
</dbReference>
<dbReference type="PANTHER" id="PTHR47505">
    <property type="entry name" value="DNA UTILIZATION PROTEIN YHGH"/>
    <property type="match status" value="1"/>
</dbReference>
<reference evidence="3 4" key="1">
    <citation type="submission" date="2007-03" db="EMBL/GenBank/DDBJ databases">
        <authorList>
            <person name="Heidelberg J."/>
        </authorList>
    </citation>
    <scope>NUCLEOTIDE SEQUENCE [LARGE SCALE GENOMIC DNA]</scope>
    <source>
        <strain evidence="4">ATCC 39541 / Classical Ogawa 395 / O395</strain>
    </source>
</reference>
<dbReference type="OrthoDB" id="9793412at2"/>
<protein>
    <submittedName>
        <fullName evidence="3">ComF family protein</fullName>
    </submittedName>
</protein>
<accession>A0A0H3AN97</accession>